<name>A0A7W6FVQ6_9HYPH</name>
<dbReference type="RefSeq" id="WP_090965203.1">
    <property type="nucleotide sequence ID" value="NZ_FOOA01000016.1"/>
</dbReference>
<feature type="signal peptide" evidence="1">
    <location>
        <begin position="1"/>
        <end position="20"/>
    </location>
</feature>
<gene>
    <name evidence="2" type="ORF">GGR05_002422</name>
</gene>
<proteinExistence type="predicted"/>
<evidence type="ECO:0000313" key="3">
    <source>
        <dbReference type="Proteomes" id="UP000531216"/>
    </source>
</evidence>
<dbReference type="Pfam" id="PF06823">
    <property type="entry name" value="DUF1236"/>
    <property type="match status" value="1"/>
</dbReference>
<reference evidence="2 3" key="1">
    <citation type="submission" date="2020-08" db="EMBL/GenBank/DDBJ databases">
        <title>Genomic Encyclopedia of Type Strains, Phase IV (KMG-IV): sequencing the most valuable type-strain genomes for metagenomic binning, comparative biology and taxonomic classification.</title>
        <authorList>
            <person name="Goeker M."/>
        </authorList>
    </citation>
    <scope>NUCLEOTIDE SEQUENCE [LARGE SCALE GENOMIC DNA]</scope>
    <source>
        <strain evidence="2 3">DSM 25024</strain>
    </source>
</reference>
<keyword evidence="3" id="KW-1185">Reference proteome</keyword>
<evidence type="ECO:0008006" key="4">
    <source>
        <dbReference type="Google" id="ProtNLM"/>
    </source>
</evidence>
<dbReference type="OrthoDB" id="8020822at2"/>
<dbReference type="Proteomes" id="UP000531216">
    <property type="component" value="Unassembled WGS sequence"/>
</dbReference>
<evidence type="ECO:0000256" key="1">
    <source>
        <dbReference type="SAM" id="SignalP"/>
    </source>
</evidence>
<evidence type="ECO:0000313" key="2">
    <source>
        <dbReference type="EMBL" id="MBB3936272.1"/>
    </source>
</evidence>
<keyword evidence="1" id="KW-0732">Signal</keyword>
<dbReference type="EMBL" id="JACIDO010000004">
    <property type="protein sequence ID" value="MBB3936272.1"/>
    <property type="molecule type" value="Genomic_DNA"/>
</dbReference>
<sequence length="107" mass="11515">MRRLIALAGLASLIAAPALAQTTTTIITQEAAPAATVVAVPAPVRTYVTQQTIPSVTYERQIVVGEPLPQAVEYHVIPDNDGYAYAVVNNQRVIVDPQTRSVIEVYD</sequence>
<feature type="chain" id="PRO_5030959223" description="DUF1236 domain-containing protein" evidence="1">
    <location>
        <begin position="21"/>
        <end position="107"/>
    </location>
</feature>
<comment type="caution">
    <text evidence="2">The sequence shown here is derived from an EMBL/GenBank/DDBJ whole genome shotgun (WGS) entry which is preliminary data.</text>
</comment>
<dbReference type="AlphaFoldDB" id="A0A7W6FVQ6"/>
<dbReference type="InterPro" id="IPR009642">
    <property type="entry name" value="DUF1236"/>
</dbReference>
<organism evidence="2 3">
    <name type="scientific">Aureimonas phyllosphaerae</name>
    <dbReference type="NCBI Taxonomy" id="1166078"/>
    <lineage>
        <taxon>Bacteria</taxon>
        <taxon>Pseudomonadati</taxon>
        <taxon>Pseudomonadota</taxon>
        <taxon>Alphaproteobacteria</taxon>
        <taxon>Hyphomicrobiales</taxon>
        <taxon>Aurantimonadaceae</taxon>
        <taxon>Aureimonas</taxon>
    </lineage>
</organism>
<accession>A0A7W6FVQ6</accession>
<protein>
    <recommendedName>
        <fullName evidence="4">DUF1236 domain-containing protein</fullName>
    </recommendedName>
</protein>